<dbReference type="InterPro" id="IPR012337">
    <property type="entry name" value="RNaseH-like_sf"/>
</dbReference>
<feature type="domain" description="HAT C-terminal dimerisation" evidence="7">
    <location>
        <begin position="135"/>
        <end position="212"/>
    </location>
</feature>
<evidence type="ECO:0000256" key="4">
    <source>
        <dbReference type="ARBA" id="ARBA00022833"/>
    </source>
</evidence>
<dbReference type="SUPFAM" id="SSF53098">
    <property type="entry name" value="Ribonuclease H-like"/>
    <property type="match status" value="2"/>
</dbReference>
<reference evidence="8" key="1">
    <citation type="journal article" date="2023" name="GigaByte">
        <title>Genome assembly of the bearded iris, Iris pallida Lam.</title>
        <authorList>
            <person name="Bruccoleri R.E."/>
            <person name="Oakeley E.J."/>
            <person name="Faust A.M.E."/>
            <person name="Altorfer M."/>
            <person name="Dessus-Babus S."/>
            <person name="Burckhardt D."/>
            <person name="Oertli M."/>
            <person name="Naumann U."/>
            <person name="Petersen F."/>
            <person name="Wong J."/>
        </authorList>
    </citation>
    <scope>NUCLEOTIDE SEQUENCE</scope>
    <source>
        <strain evidence="8">GSM-AAB239-AS_SAM_17_03QT</strain>
    </source>
</reference>
<keyword evidence="3" id="KW-0863">Zinc-finger</keyword>
<dbReference type="EMBL" id="JANAVB010027997">
    <property type="protein sequence ID" value="KAJ6817381.1"/>
    <property type="molecule type" value="Genomic_DNA"/>
</dbReference>
<protein>
    <recommendedName>
        <fullName evidence="7">HAT C-terminal dimerisation domain-containing protein</fullName>
    </recommendedName>
</protein>
<evidence type="ECO:0000313" key="8">
    <source>
        <dbReference type="EMBL" id="KAJ6817381.1"/>
    </source>
</evidence>
<dbReference type="GO" id="GO:0005634">
    <property type="term" value="C:nucleus"/>
    <property type="evidence" value="ECO:0007669"/>
    <property type="project" value="UniProtKB-SubCell"/>
</dbReference>
<sequence>MGNFTYSAARHKTELTKHIIRDELPFTTGESESLRDYASISLNPSFTRVSRQQARNEAIRLFNERKAALKADFQNISKLAITSDIWTTKWGYAYICITAHYIDAQWMLQKRIICLKLIECPHTGAIISSEISKHVREYDIHPKDHFAVLEWWKRHDKRFPVLSNIARDLLMVPVSTVASESCFSASSRMLSDRRSRLKPDILEAIVCVQDWMKADRRTQNQKDEEDHDVHELDLESLSLHEGEQQ</sequence>
<evidence type="ECO:0000256" key="3">
    <source>
        <dbReference type="ARBA" id="ARBA00022771"/>
    </source>
</evidence>
<dbReference type="InterPro" id="IPR052035">
    <property type="entry name" value="ZnF_BED_domain_contain"/>
</dbReference>
<keyword evidence="4" id="KW-0862">Zinc</keyword>
<accession>A0AAX6FN83</accession>
<organism evidence="8 9">
    <name type="scientific">Iris pallida</name>
    <name type="common">Sweet iris</name>
    <dbReference type="NCBI Taxonomy" id="29817"/>
    <lineage>
        <taxon>Eukaryota</taxon>
        <taxon>Viridiplantae</taxon>
        <taxon>Streptophyta</taxon>
        <taxon>Embryophyta</taxon>
        <taxon>Tracheophyta</taxon>
        <taxon>Spermatophyta</taxon>
        <taxon>Magnoliopsida</taxon>
        <taxon>Liliopsida</taxon>
        <taxon>Asparagales</taxon>
        <taxon>Iridaceae</taxon>
        <taxon>Iridoideae</taxon>
        <taxon>Irideae</taxon>
        <taxon>Iris</taxon>
    </lineage>
</organism>
<dbReference type="GO" id="GO:0046983">
    <property type="term" value="F:protein dimerization activity"/>
    <property type="evidence" value="ECO:0007669"/>
    <property type="project" value="InterPro"/>
</dbReference>
<gene>
    <name evidence="8" type="ORF">M6B38_412555</name>
</gene>
<dbReference type="Pfam" id="PF05699">
    <property type="entry name" value="Dimer_Tnp_hAT"/>
    <property type="match status" value="1"/>
</dbReference>
<comment type="caution">
    <text evidence="8">The sequence shown here is derived from an EMBL/GenBank/DDBJ whole genome shotgun (WGS) entry which is preliminary data.</text>
</comment>
<name>A0AAX6FN83_IRIPA</name>
<evidence type="ECO:0000313" key="9">
    <source>
        <dbReference type="Proteomes" id="UP001140949"/>
    </source>
</evidence>
<dbReference type="PANTHER" id="PTHR46481">
    <property type="entry name" value="ZINC FINGER BED DOMAIN-CONTAINING PROTEIN 4"/>
    <property type="match status" value="1"/>
</dbReference>
<dbReference type="PANTHER" id="PTHR46481:SF10">
    <property type="entry name" value="ZINC FINGER BED DOMAIN-CONTAINING PROTEIN 39"/>
    <property type="match status" value="1"/>
</dbReference>
<proteinExistence type="predicted"/>
<evidence type="ECO:0000256" key="6">
    <source>
        <dbReference type="SAM" id="MobiDB-lite"/>
    </source>
</evidence>
<keyword evidence="5" id="KW-0539">Nucleus</keyword>
<reference evidence="8" key="2">
    <citation type="submission" date="2023-04" db="EMBL/GenBank/DDBJ databases">
        <authorList>
            <person name="Bruccoleri R.E."/>
            <person name="Oakeley E.J."/>
            <person name="Faust A.-M."/>
            <person name="Dessus-Babus S."/>
            <person name="Altorfer M."/>
            <person name="Burckhardt D."/>
            <person name="Oertli M."/>
            <person name="Naumann U."/>
            <person name="Petersen F."/>
            <person name="Wong J."/>
        </authorList>
    </citation>
    <scope>NUCLEOTIDE SEQUENCE</scope>
    <source>
        <strain evidence="8">GSM-AAB239-AS_SAM_17_03QT</strain>
        <tissue evidence="8">Leaf</tissue>
    </source>
</reference>
<evidence type="ECO:0000256" key="1">
    <source>
        <dbReference type="ARBA" id="ARBA00004123"/>
    </source>
</evidence>
<dbReference type="InterPro" id="IPR008906">
    <property type="entry name" value="HATC_C_dom"/>
</dbReference>
<keyword evidence="9" id="KW-1185">Reference proteome</keyword>
<evidence type="ECO:0000256" key="2">
    <source>
        <dbReference type="ARBA" id="ARBA00022723"/>
    </source>
</evidence>
<comment type="subcellular location">
    <subcellularLocation>
        <location evidence="1">Nucleus</location>
    </subcellularLocation>
</comment>
<dbReference type="AlphaFoldDB" id="A0AAX6FN83"/>
<evidence type="ECO:0000256" key="5">
    <source>
        <dbReference type="ARBA" id="ARBA00023242"/>
    </source>
</evidence>
<evidence type="ECO:0000259" key="7">
    <source>
        <dbReference type="Pfam" id="PF05699"/>
    </source>
</evidence>
<dbReference type="GO" id="GO:0008270">
    <property type="term" value="F:zinc ion binding"/>
    <property type="evidence" value="ECO:0007669"/>
    <property type="project" value="UniProtKB-KW"/>
</dbReference>
<keyword evidence="2" id="KW-0479">Metal-binding</keyword>
<dbReference type="Proteomes" id="UP001140949">
    <property type="component" value="Unassembled WGS sequence"/>
</dbReference>
<feature type="region of interest" description="Disordered" evidence="6">
    <location>
        <begin position="217"/>
        <end position="245"/>
    </location>
</feature>